<dbReference type="InterPro" id="IPR057601">
    <property type="entry name" value="Oar-like_b-barrel"/>
</dbReference>
<feature type="chain" id="PRO_5031451713" description="TonB-dependent receptor plug domain-containing protein" evidence="7">
    <location>
        <begin position="27"/>
        <end position="1090"/>
    </location>
</feature>
<keyword evidence="6" id="KW-0998">Cell outer membrane</keyword>
<keyword evidence="7" id="KW-0732">Signal</keyword>
<dbReference type="GO" id="GO:0030246">
    <property type="term" value="F:carbohydrate binding"/>
    <property type="evidence" value="ECO:0007669"/>
    <property type="project" value="InterPro"/>
</dbReference>
<dbReference type="InterPro" id="IPR036942">
    <property type="entry name" value="Beta-barrel_TonB_sf"/>
</dbReference>
<dbReference type="Gene3D" id="2.170.130.10">
    <property type="entry name" value="TonB-dependent receptor, plug domain"/>
    <property type="match status" value="1"/>
</dbReference>
<accession>A0A7W8J725</accession>
<keyword evidence="2" id="KW-0813">Transport</keyword>
<dbReference type="InterPro" id="IPR012910">
    <property type="entry name" value="Plug_dom"/>
</dbReference>
<dbReference type="InterPro" id="IPR039426">
    <property type="entry name" value="TonB-dep_rcpt-like"/>
</dbReference>
<comment type="caution">
    <text evidence="10">The sequence shown here is derived from an EMBL/GenBank/DDBJ whole genome shotgun (WGS) entry which is preliminary data.</text>
</comment>
<sequence length="1090" mass="116893">MNTRFTPIRFSLFALLLLATAVVSFAQVSTGTIAGTITDSNGAVVPNATVVITDTATGIVTKSVTSATGFYSVPNLQIGPYTVSVSVTGFSTQTANDVQLNVGAQQEVNFALQIGAVDVKIVVNSTPPSIDLVTSTNMPVVDERTIVDLPLNGRDWTSLANLQPGVASVRTQPAVAVTNQRANRGVGNQLTVGGARPQQNNYRVDGISINDYSNGGPGGVIGSNLGVDAIQEFSVVTSNASADYGKTAGGIINAVTRGGTSKLHGSVYEFIRNSALDARNQFDVPNSIAEFRRNQFGASAGGPILHDRTFIFADYEGLRQYQGISITSSVPNSDARNGLLCINAACASKVQNTVNPAVTPYLTFYPLPNTGVIDSPTADVGTFAFNTPQISHENFYTGRLDHKITDNDSLTGTYFYDRGDLESPDPFNIRITGNLARRTLATVDESHVFSASLVNSAKFGFSRVVSIAPTTLSAINPAASNTSLGFVPGLPVGLINIGGVSNFQGGLKATGEFDFHLNSYQFYDDVNFTHGKHAIKFGFAFERLQNNQLGTSNPNGQFIFSSLATFLSATPTSFNSPIQQGTSPRDLRQSVYGAYLTDNYRIFNNLTLNLGLRYEPVSVPTETANRIAVLPAVSATARRLGSPYFPNSSFLNIAPRVGFAYDPFGKGNTSVRGGYGIYDTQTLNYLYEGLSIFTAPYLLLGNITALASGDFPNNAYTKENAAGAVGLRYAYADQHPKRGYVQQYSLNIQQTLPYDFTLQVGYAGSRGIHLPYRVDDINTVQPVKDSIGYGFYGPNCTTCVSTATLTSQKLNPNVGQISAVFMSGYSHYNSLQASLNKRFSHSTQLGVSYTWAKSIDDGSSSTFGDTFANSVSSLPTWAPDRRRAISDFIVAHNVVVNYLYELPKVKEGNGVSYLANGWQWGGIFQFSTGEPLTPLISGDPLNLKSADTFAFPDRLKGPGCTGNPVKSFNSMNRQFLNTACFAFPTYNPVTGYTHLGNAGRNSVIAPNLNEFDTSLVKNTTFKPWEHPINLQFRAELFNVANHTNYGPPPKAGTQLFNASGAALSAATAGVLVGPTATSSRQAQFALKVLF</sequence>
<feature type="domain" description="TonB-dependent transporter Oar-like beta-barrel" evidence="9">
    <location>
        <begin position="255"/>
        <end position="1083"/>
    </location>
</feature>
<evidence type="ECO:0000256" key="1">
    <source>
        <dbReference type="ARBA" id="ARBA00004571"/>
    </source>
</evidence>
<proteinExistence type="predicted"/>
<dbReference type="EMBL" id="JACHDZ010000002">
    <property type="protein sequence ID" value="MBB5343750.1"/>
    <property type="molecule type" value="Genomic_DNA"/>
</dbReference>
<dbReference type="AlphaFoldDB" id="A0A7W8J725"/>
<evidence type="ECO:0000313" key="10">
    <source>
        <dbReference type="EMBL" id="MBB5343750.1"/>
    </source>
</evidence>
<dbReference type="GO" id="GO:0044718">
    <property type="term" value="P:siderophore transmembrane transport"/>
    <property type="evidence" value="ECO:0007669"/>
    <property type="project" value="TreeGrafter"/>
</dbReference>
<dbReference type="GO" id="GO:0009279">
    <property type="term" value="C:cell outer membrane"/>
    <property type="evidence" value="ECO:0007669"/>
    <property type="project" value="UniProtKB-SubCell"/>
</dbReference>
<evidence type="ECO:0000256" key="5">
    <source>
        <dbReference type="ARBA" id="ARBA00023136"/>
    </source>
</evidence>
<evidence type="ECO:0008006" key="12">
    <source>
        <dbReference type="Google" id="ProtNLM"/>
    </source>
</evidence>
<dbReference type="Gene3D" id="2.40.170.20">
    <property type="entry name" value="TonB-dependent receptor, beta-barrel domain"/>
    <property type="match status" value="1"/>
</dbReference>
<evidence type="ECO:0000256" key="4">
    <source>
        <dbReference type="ARBA" id="ARBA00022692"/>
    </source>
</evidence>
<dbReference type="Pfam" id="PF13620">
    <property type="entry name" value="CarboxypepD_reg"/>
    <property type="match status" value="1"/>
</dbReference>
<evidence type="ECO:0000256" key="7">
    <source>
        <dbReference type="SAM" id="SignalP"/>
    </source>
</evidence>
<comment type="subcellular location">
    <subcellularLocation>
        <location evidence="1">Cell outer membrane</location>
        <topology evidence="1">Multi-pass membrane protein</topology>
    </subcellularLocation>
</comment>
<evidence type="ECO:0000313" key="11">
    <source>
        <dbReference type="Proteomes" id="UP000569092"/>
    </source>
</evidence>
<feature type="domain" description="TonB-dependent receptor plug" evidence="8">
    <location>
        <begin position="168"/>
        <end position="250"/>
    </location>
</feature>
<dbReference type="PANTHER" id="PTHR30069:SF46">
    <property type="entry name" value="OAR PROTEIN"/>
    <property type="match status" value="1"/>
</dbReference>
<dbReference type="Gene3D" id="2.60.40.1120">
    <property type="entry name" value="Carboxypeptidase-like, regulatory domain"/>
    <property type="match status" value="1"/>
</dbReference>
<evidence type="ECO:0000256" key="3">
    <source>
        <dbReference type="ARBA" id="ARBA00022452"/>
    </source>
</evidence>
<dbReference type="SUPFAM" id="SSF56935">
    <property type="entry name" value="Porins"/>
    <property type="match status" value="1"/>
</dbReference>
<reference evidence="10 11" key="1">
    <citation type="submission" date="2020-08" db="EMBL/GenBank/DDBJ databases">
        <title>Genomic Encyclopedia of Type Strains, Phase IV (KMG-V): Genome sequencing to study the core and pangenomes of soil and plant-associated prokaryotes.</title>
        <authorList>
            <person name="Whitman W."/>
        </authorList>
    </citation>
    <scope>NUCLEOTIDE SEQUENCE [LARGE SCALE GENOMIC DNA]</scope>
    <source>
        <strain evidence="10 11">M8US30</strain>
    </source>
</reference>
<keyword evidence="4" id="KW-0812">Transmembrane</keyword>
<keyword evidence="5" id="KW-0472">Membrane</keyword>
<organism evidence="10 11">
    <name type="scientific">Tunturiibacter lichenicola</name>
    <dbReference type="NCBI Taxonomy" id="2051959"/>
    <lineage>
        <taxon>Bacteria</taxon>
        <taxon>Pseudomonadati</taxon>
        <taxon>Acidobacteriota</taxon>
        <taxon>Terriglobia</taxon>
        <taxon>Terriglobales</taxon>
        <taxon>Acidobacteriaceae</taxon>
        <taxon>Tunturiibacter</taxon>
    </lineage>
</organism>
<feature type="signal peptide" evidence="7">
    <location>
        <begin position="1"/>
        <end position="26"/>
    </location>
</feature>
<dbReference type="GO" id="GO:0015344">
    <property type="term" value="F:siderophore uptake transmembrane transporter activity"/>
    <property type="evidence" value="ECO:0007669"/>
    <property type="project" value="TreeGrafter"/>
</dbReference>
<protein>
    <recommendedName>
        <fullName evidence="12">TonB-dependent receptor plug domain-containing protein</fullName>
    </recommendedName>
</protein>
<dbReference type="InterPro" id="IPR037066">
    <property type="entry name" value="Plug_dom_sf"/>
</dbReference>
<dbReference type="PANTHER" id="PTHR30069">
    <property type="entry name" value="TONB-DEPENDENT OUTER MEMBRANE RECEPTOR"/>
    <property type="match status" value="1"/>
</dbReference>
<gene>
    <name evidence="10" type="ORF">HDF10_001725</name>
</gene>
<dbReference type="Pfam" id="PF25183">
    <property type="entry name" value="OMP_b-brl_4"/>
    <property type="match status" value="1"/>
</dbReference>
<evidence type="ECO:0000256" key="6">
    <source>
        <dbReference type="ARBA" id="ARBA00023237"/>
    </source>
</evidence>
<dbReference type="Pfam" id="PF07715">
    <property type="entry name" value="Plug"/>
    <property type="match status" value="1"/>
</dbReference>
<dbReference type="Proteomes" id="UP000569092">
    <property type="component" value="Unassembled WGS sequence"/>
</dbReference>
<keyword evidence="3" id="KW-1134">Transmembrane beta strand</keyword>
<name>A0A7W8J725_9BACT</name>
<evidence type="ECO:0000256" key="2">
    <source>
        <dbReference type="ARBA" id="ARBA00022448"/>
    </source>
</evidence>
<dbReference type="SUPFAM" id="SSF49452">
    <property type="entry name" value="Starch-binding domain-like"/>
    <property type="match status" value="1"/>
</dbReference>
<dbReference type="InterPro" id="IPR013784">
    <property type="entry name" value="Carb-bd-like_fold"/>
</dbReference>
<evidence type="ECO:0000259" key="9">
    <source>
        <dbReference type="Pfam" id="PF25183"/>
    </source>
</evidence>
<evidence type="ECO:0000259" key="8">
    <source>
        <dbReference type="Pfam" id="PF07715"/>
    </source>
</evidence>